<dbReference type="EMBL" id="BAABAQ010000008">
    <property type="protein sequence ID" value="GAA4197244.1"/>
    <property type="molecule type" value="Genomic_DNA"/>
</dbReference>
<evidence type="ECO:0000313" key="2">
    <source>
        <dbReference type="Proteomes" id="UP001501251"/>
    </source>
</evidence>
<evidence type="ECO:0008006" key="3">
    <source>
        <dbReference type="Google" id="ProtNLM"/>
    </source>
</evidence>
<evidence type="ECO:0000313" key="1">
    <source>
        <dbReference type="EMBL" id="GAA4197244.1"/>
    </source>
</evidence>
<dbReference type="Proteomes" id="UP001501251">
    <property type="component" value="Unassembled WGS sequence"/>
</dbReference>
<gene>
    <name evidence="1" type="ORF">GCM10022252_45880</name>
</gene>
<dbReference type="RefSeq" id="WP_344920052.1">
    <property type="nucleotide sequence ID" value="NZ_BAABAQ010000008.1"/>
</dbReference>
<sequence length="473" mass="49787">MTMLTYTVLTNPGPLEASASGRPPSTGTVYLLVTNTGPQTAYWSTITVEVPVGNGAGDLTSNFGTIGPRGEYVTRSGARSPVNVQPGSGGSNSFQITASGGRAAFVPGDHLVLTLENVTVAAAAGLAVLRVTENTGRTKTGRLTTGFAAVALVKTASKEIPAPRDFRPDNAMVDAGTTITLSWEGSDDFEYRILFPGGQETVPQGARSWSPTAGPRRATTYTLAAASRSTPGREHFLTTTVQVRNPVLEALTVTNGVTTPWVQGVNGSDGTIAFSQGAVNVWSAHGSQERGTVFAGKADLTGVNTEWVQGRSTDDGWISFPKEGVNVRNGGGAWGTVFAEKADLTGVNTEWVQGRSTDDGWISFPKEGVNVRNGGGAWGTVFAEKADLTGVNTRWVQGRSTEDGWISFPRFGIQVSRGGTDSAKDGVVYTDSIYANDRDDSSFVNLHEQGITVYSPNGRNRIGSVTARIDGQP</sequence>
<keyword evidence="2" id="KW-1185">Reference proteome</keyword>
<proteinExistence type="predicted"/>
<organism evidence="1 2">
    <name type="scientific">Streptosporangium oxazolinicum</name>
    <dbReference type="NCBI Taxonomy" id="909287"/>
    <lineage>
        <taxon>Bacteria</taxon>
        <taxon>Bacillati</taxon>
        <taxon>Actinomycetota</taxon>
        <taxon>Actinomycetes</taxon>
        <taxon>Streptosporangiales</taxon>
        <taxon>Streptosporangiaceae</taxon>
        <taxon>Streptosporangium</taxon>
    </lineage>
</organism>
<protein>
    <recommendedName>
        <fullName evidence="3">Fibronectin type-III domain-containing protein</fullName>
    </recommendedName>
</protein>
<accession>A0ABP8B3M0</accession>
<name>A0ABP8B3M0_9ACTN</name>
<reference evidence="2" key="1">
    <citation type="journal article" date="2019" name="Int. J. Syst. Evol. Microbiol.">
        <title>The Global Catalogue of Microorganisms (GCM) 10K type strain sequencing project: providing services to taxonomists for standard genome sequencing and annotation.</title>
        <authorList>
            <consortium name="The Broad Institute Genomics Platform"/>
            <consortium name="The Broad Institute Genome Sequencing Center for Infectious Disease"/>
            <person name="Wu L."/>
            <person name="Ma J."/>
        </authorList>
    </citation>
    <scope>NUCLEOTIDE SEQUENCE [LARGE SCALE GENOMIC DNA]</scope>
    <source>
        <strain evidence="2">JCM 17388</strain>
    </source>
</reference>
<comment type="caution">
    <text evidence="1">The sequence shown here is derived from an EMBL/GenBank/DDBJ whole genome shotgun (WGS) entry which is preliminary data.</text>
</comment>